<organism evidence="2 3">
    <name type="scientific">Paramarasmius palmivorus</name>
    <dbReference type="NCBI Taxonomy" id="297713"/>
    <lineage>
        <taxon>Eukaryota</taxon>
        <taxon>Fungi</taxon>
        <taxon>Dikarya</taxon>
        <taxon>Basidiomycota</taxon>
        <taxon>Agaricomycotina</taxon>
        <taxon>Agaricomycetes</taxon>
        <taxon>Agaricomycetidae</taxon>
        <taxon>Agaricales</taxon>
        <taxon>Marasmiineae</taxon>
        <taxon>Marasmiaceae</taxon>
        <taxon>Paramarasmius</taxon>
    </lineage>
</organism>
<protein>
    <recommendedName>
        <fullName evidence="4">JmjC domain-containing protein</fullName>
    </recommendedName>
</protein>
<proteinExistence type="predicted"/>
<evidence type="ECO:0008006" key="4">
    <source>
        <dbReference type="Google" id="ProtNLM"/>
    </source>
</evidence>
<reference evidence="2 3" key="1">
    <citation type="submission" date="2024-01" db="EMBL/GenBank/DDBJ databases">
        <title>A draft genome for a cacao thread blight-causing isolate of Paramarasmius palmivorus.</title>
        <authorList>
            <person name="Baruah I.K."/>
            <person name="Bukari Y."/>
            <person name="Amoako-Attah I."/>
            <person name="Meinhardt L.W."/>
            <person name="Bailey B.A."/>
            <person name="Cohen S.P."/>
        </authorList>
    </citation>
    <scope>NUCLEOTIDE SEQUENCE [LARGE SCALE GENOMIC DNA]</scope>
    <source>
        <strain evidence="2 3">GH-12</strain>
    </source>
</reference>
<dbReference type="AlphaFoldDB" id="A0AAW0DNE5"/>
<sequence length="1037" mass="115741">MHWQTISLENHNSLNDIPALACLPLSAPPEAVLSREQPLPELSNFCASIKNRIQGERLPEYNTNPQQWEEGAKKAAGLCLETIVADRVHCCLTRNNADRAPLEMGRTTIQIPHYAEIASAGIVSLAEHGWVSRLLEVKRLAKKRPEVTQLGIDKGPIDRLRSISQTMSNERTSHAWSKILQNFGFAAMAMILWFEVSDEIVAGDATESDQSALEKRNKLKIHASMAQLKTGLYTFTTVSPLLLLGKSSLFKRPVSNCRIIKWAWSFQDHSKSLPLCRVEAAIIHCVLSIAKGADVATSIEEFLMSQVVLDLIESPVTVLDQKLFAECINPLDQDYALDEHIEAPQPNKRPRLEEPVGEELSLADILNDAMIYNHDRLSPNFPPSPTPLPPTPPILLSPIPLSPVMPLFPIHLSPAPQSPLALLSPAPPGPTTQQSPITELVPPSPGTTSLPPFLDTTLPAQKRPLSRNMETAGLPRVQRANHITFAGMASVTKKSKKKKKVPVTVSKPALPLVNAPTEASHYRKRSKALEPLVAIDARGKRLEYWPEFYSDSNVIEAVNTLWRHGEFVQSDHNDGIWALPYKVFCNLVEERDVCLALQTKSVVLLDRQVAGLDKFDSRRLLLLGNVEEIRNVQDYSLQDSHLASGSLLDVLGHVDRQGKIISYSNIQGSGHCSVELWSSDRFAWRQIRNDTQYPNITMNFHRVMTADAVSLPQINPDGLALLMSVNVGVMMLAIAMSREDQLFSKITSFESIRDMQDNVWQWKMVVLAKGDTVVIPPNTPHMVIAIKDLICEGSHFLSASTIYQTCLGMFNACAGFEYVTHSTHWQSRELISCLLEFWEQSMAGDSPRSTIYWILQKAIVGSDKETENQARNTLGFADHLPMVGDKVGLVQFLALANLIQLWKALIPETYQNRSVSRHLESTLFLPARNQINQIMNAITQHLRFDSGGTEVPLEAIHHSWLIEQARTLLEHRRIFELKDVKGIAEGCSTIALLDKLDRIMDALGIAEDWNLVRDSNISQTAYDFDSDELAKLVISCR</sequence>
<evidence type="ECO:0000256" key="1">
    <source>
        <dbReference type="SAM" id="MobiDB-lite"/>
    </source>
</evidence>
<name>A0AAW0DNE5_9AGAR</name>
<evidence type="ECO:0000313" key="2">
    <source>
        <dbReference type="EMBL" id="KAK7053389.1"/>
    </source>
</evidence>
<dbReference type="EMBL" id="JAYKXP010000010">
    <property type="protein sequence ID" value="KAK7053389.1"/>
    <property type="molecule type" value="Genomic_DNA"/>
</dbReference>
<keyword evidence="3" id="KW-1185">Reference proteome</keyword>
<accession>A0AAW0DNE5</accession>
<evidence type="ECO:0000313" key="3">
    <source>
        <dbReference type="Proteomes" id="UP001383192"/>
    </source>
</evidence>
<gene>
    <name evidence="2" type="ORF">VNI00_004015</name>
</gene>
<dbReference type="Proteomes" id="UP001383192">
    <property type="component" value="Unassembled WGS sequence"/>
</dbReference>
<comment type="caution">
    <text evidence="2">The sequence shown here is derived from an EMBL/GenBank/DDBJ whole genome shotgun (WGS) entry which is preliminary data.</text>
</comment>
<feature type="region of interest" description="Disordered" evidence="1">
    <location>
        <begin position="419"/>
        <end position="467"/>
    </location>
</feature>